<keyword evidence="10" id="KW-1185">Reference proteome</keyword>
<keyword evidence="2" id="KW-0479">Metal-binding</keyword>
<keyword evidence="7" id="KW-1133">Transmembrane helix</keyword>
<feature type="transmembrane region" description="Helical" evidence="7">
    <location>
        <begin position="6"/>
        <end position="25"/>
    </location>
</feature>
<keyword evidence="5 6" id="KW-0482">Metalloprotease</keyword>
<dbReference type="CDD" id="cd07326">
    <property type="entry name" value="M56_BlaR1_MecR1_like"/>
    <property type="match status" value="1"/>
</dbReference>
<evidence type="ECO:0000256" key="5">
    <source>
        <dbReference type="ARBA" id="ARBA00023049"/>
    </source>
</evidence>
<evidence type="ECO:0000313" key="9">
    <source>
        <dbReference type="EMBL" id="WUV46067.1"/>
    </source>
</evidence>
<evidence type="ECO:0000256" key="7">
    <source>
        <dbReference type="SAM" id="Phobius"/>
    </source>
</evidence>
<keyword evidence="3 6" id="KW-0378">Hydrolase</keyword>
<comment type="cofactor">
    <cofactor evidence="6">
        <name>Zn(2+)</name>
        <dbReference type="ChEBI" id="CHEBI:29105"/>
    </cofactor>
    <text evidence="6">Binds 1 zinc ion per subunit.</text>
</comment>
<evidence type="ECO:0000259" key="8">
    <source>
        <dbReference type="Pfam" id="PF01435"/>
    </source>
</evidence>
<dbReference type="InterPro" id="IPR052173">
    <property type="entry name" value="Beta-lactam_resp_regulator"/>
</dbReference>
<reference evidence="9" key="1">
    <citation type="submission" date="2022-10" db="EMBL/GenBank/DDBJ databases">
        <title>The complete genomes of actinobacterial strains from the NBC collection.</title>
        <authorList>
            <person name="Joergensen T.S."/>
            <person name="Alvarez Arevalo M."/>
            <person name="Sterndorff E.B."/>
            <person name="Faurdal D."/>
            <person name="Vuksanovic O."/>
            <person name="Mourched A.-S."/>
            <person name="Charusanti P."/>
            <person name="Shaw S."/>
            <person name="Blin K."/>
            <person name="Weber T."/>
        </authorList>
    </citation>
    <scope>NUCLEOTIDE SEQUENCE</scope>
    <source>
        <strain evidence="9">NBC_01482</strain>
    </source>
</reference>
<feature type="transmembrane region" description="Helical" evidence="7">
    <location>
        <begin position="88"/>
        <end position="112"/>
    </location>
</feature>
<evidence type="ECO:0000256" key="4">
    <source>
        <dbReference type="ARBA" id="ARBA00022833"/>
    </source>
</evidence>
<feature type="transmembrane region" description="Helical" evidence="7">
    <location>
        <begin position="288"/>
        <end position="314"/>
    </location>
</feature>
<evidence type="ECO:0000256" key="1">
    <source>
        <dbReference type="ARBA" id="ARBA00022670"/>
    </source>
</evidence>
<dbReference type="PANTHER" id="PTHR34978">
    <property type="entry name" value="POSSIBLE SENSOR-TRANSDUCER PROTEIN BLAR"/>
    <property type="match status" value="1"/>
</dbReference>
<protein>
    <submittedName>
        <fullName evidence="9">M56 family metallopeptidase</fullName>
    </submittedName>
</protein>
<dbReference type="Proteomes" id="UP001432062">
    <property type="component" value="Chromosome"/>
</dbReference>
<evidence type="ECO:0000256" key="2">
    <source>
        <dbReference type="ARBA" id="ARBA00022723"/>
    </source>
</evidence>
<evidence type="ECO:0000313" key="10">
    <source>
        <dbReference type="Proteomes" id="UP001432062"/>
    </source>
</evidence>
<feature type="transmembrane region" description="Helical" evidence="7">
    <location>
        <begin position="37"/>
        <end position="59"/>
    </location>
</feature>
<dbReference type="Gene3D" id="3.30.2010.10">
    <property type="entry name" value="Metalloproteases ('zincins'), catalytic domain"/>
    <property type="match status" value="1"/>
</dbReference>
<keyword evidence="1 6" id="KW-0645">Protease</keyword>
<dbReference type="PANTHER" id="PTHR34978:SF3">
    <property type="entry name" value="SLR0241 PROTEIN"/>
    <property type="match status" value="1"/>
</dbReference>
<dbReference type="InterPro" id="IPR001915">
    <property type="entry name" value="Peptidase_M48"/>
</dbReference>
<dbReference type="RefSeq" id="WP_329409641.1">
    <property type="nucleotide sequence ID" value="NZ_CP109441.1"/>
</dbReference>
<evidence type="ECO:0000256" key="3">
    <source>
        <dbReference type="ARBA" id="ARBA00022801"/>
    </source>
</evidence>
<sequence>MNVAVSLMIYGSLVATFGPTVLRGLTRRGVAPRLGVLAWLVAIAGALGAWAIAAAMLIVEFATYWHPIDTLRDSFDALATPMRLHGGLLVQLGTLTCAALVAVALLGILAHVAQAMLYMRRKTIAHGRAVRMVGRRVPGVGAVVLDSPERQAYCVPGRPDTIVVTSAAVDALTDEQLAAVLAHEHAHLSERHAGLLRFLRGIAITLPGMRLVTDGVHEIGRLLEMCADDTAARTHGREPLLGGLLAIVGATEPLPTVALSAAATAVLDRAERLVAPVGAVHRATNRTALLAVMAATVVGLLEIAVGVLFCSTVLG</sequence>
<feature type="domain" description="Peptidase M48" evidence="8">
    <location>
        <begin position="142"/>
        <end position="193"/>
    </location>
</feature>
<gene>
    <name evidence="9" type="ORF">OG563_44545</name>
</gene>
<dbReference type="EMBL" id="CP109441">
    <property type="protein sequence ID" value="WUV46067.1"/>
    <property type="molecule type" value="Genomic_DNA"/>
</dbReference>
<keyword evidence="4 6" id="KW-0862">Zinc</keyword>
<keyword evidence="7" id="KW-0812">Transmembrane</keyword>
<dbReference type="Pfam" id="PF01435">
    <property type="entry name" value="Peptidase_M48"/>
    <property type="match status" value="1"/>
</dbReference>
<evidence type="ECO:0000256" key="6">
    <source>
        <dbReference type="RuleBase" id="RU003983"/>
    </source>
</evidence>
<name>A0ABZ1YS24_9NOCA</name>
<keyword evidence="7" id="KW-0472">Membrane</keyword>
<proteinExistence type="inferred from homology"/>
<organism evidence="9 10">
    <name type="scientific">Nocardia vinacea</name>
    <dbReference type="NCBI Taxonomy" id="96468"/>
    <lineage>
        <taxon>Bacteria</taxon>
        <taxon>Bacillati</taxon>
        <taxon>Actinomycetota</taxon>
        <taxon>Actinomycetes</taxon>
        <taxon>Mycobacteriales</taxon>
        <taxon>Nocardiaceae</taxon>
        <taxon>Nocardia</taxon>
    </lineage>
</organism>
<comment type="similarity">
    <text evidence="6">Belongs to the peptidase M48 family.</text>
</comment>
<accession>A0ABZ1YS24</accession>